<dbReference type="SUPFAM" id="SSF54909">
    <property type="entry name" value="Dimeric alpha+beta barrel"/>
    <property type="match status" value="2"/>
</dbReference>
<dbReference type="EMBL" id="HBFQ01044264">
    <property type="protein sequence ID" value="CAD8857004.1"/>
    <property type="molecule type" value="Transcribed_RNA"/>
</dbReference>
<dbReference type="PANTHER" id="PTHR33336">
    <property type="entry name" value="QUINOL MONOOXYGENASE YGIN-RELATED"/>
    <property type="match status" value="1"/>
</dbReference>
<dbReference type="InterPro" id="IPR050744">
    <property type="entry name" value="AI-2_Isomerase_LsrG"/>
</dbReference>
<dbReference type="InterPro" id="IPR007138">
    <property type="entry name" value="ABM_dom"/>
</dbReference>
<dbReference type="AlphaFoldDB" id="A0A7S1AK96"/>
<feature type="domain" description="ABM" evidence="1">
    <location>
        <begin position="16"/>
        <end position="110"/>
    </location>
</feature>
<dbReference type="Gene3D" id="3.30.70.100">
    <property type="match status" value="2"/>
</dbReference>
<evidence type="ECO:0000313" key="2">
    <source>
        <dbReference type="EMBL" id="CAD8857004.1"/>
    </source>
</evidence>
<sequence>MDRDTCAPVEASPARFCLNVCLRVKPDAREEFLRVIAANQTGTLTTEPLALKYNWGEDEQVTNVFHFHEQYKGREGFEAHTMTPHFGAWEEFLKTDPLREPPEVDFYTEIIMEPAATASAADTTDAAKFCVNSRMHLVPEVREVFLRDFETHQKRSLEIEPLLLSFVCGEDEKVPCTFHVHGEYKGREGWEAHLRTRHMKDLEKRFPFHCVSARGQSMFYFETA</sequence>
<protein>
    <recommendedName>
        <fullName evidence="1">ABM domain-containing protein</fullName>
    </recommendedName>
</protein>
<evidence type="ECO:0000259" key="1">
    <source>
        <dbReference type="PROSITE" id="PS51725"/>
    </source>
</evidence>
<reference evidence="2" key="1">
    <citation type="submission" date="2021-01" db="EMBL/GenBank/DDBJ databases">
        <authorList>
            <person name="Corre E."/>
            <person name="Pelletier E."/>
            <person name="Niang G."/>
            <person name="Scheremetjew M."/>
            <person name="Finn R."/>
            <person name="Kale V."/>
            <person name="Holt S."/>
            <person name="Cochrane G."/>
            <person name="Meng A."/>
            <person name="Brown T."/>
            <person name="Cohen L."/>
        </authorList>
    </citation>
    <scope>NUCLEOTIDE SEQUENCE</scope>
</reference>
<organism evidence="2">
    <name type="scientific">Noctiluca scintillans</name>
    <name type="common">Sea sparkle</name>
    <name type="synonym">Red tide dinoflagellate</name>
    <dbReference type="NCBI Taxonomy" id="2966"/>
    <lineage>
        <taxon>Eukaryota</taxon>
        <taxon>Sar</taxon>
        <taxon>Alveolata</taxon>
        <taxon>Dinophyceae</taxon>
        <taxon>Noctilucales</taxon>
        <taxon>Noctilucaceae</taxon>
        <taxon>Noctiluca</taxon>
    </lineage>
</organism>
<dbReference type="InterPro" id="IPR011008">
    <property type="entry name" value="Dimeric_a/b-barrel"/>
</dbReference>
<gene>
    <name evidence="2" type="ORF">NSCI0253_LOCUS31356</name>
</gene>
<dbReference type="Pfam" id="PF03992">
    <property type="entry name" value="ABM"/>
    <property type="match status" value="1"/>
</dbReference>
<dbReference type="GO" id="GO:0003824">
    <property type="term" value="F:catalytic activity"/>
    <property type="evidence" value="ECO:0007669"/>
    <property type="project" value="TreeGrafter"/>
</dbReference>
<proteinExistence type="predicted"/>
<accession>A0A7S1AK96</accession>
<dbReference type="PANTHER" id="PTHR33336:SF15">
    <property type="entry name" value="ABM DOMAIN-CONTAINING PROTEIN"/>
    <property type="match status" value="1"/>
</dbReference>
<name>A0A7S1AK96_NOCSC</name>
<dbReference type="PROSITE" id="PS51725">
    <property type="entry name" value="ABM"/>
    <property type="match status" value="1"/>
</dbReference>